<keyword evidence="2" id="KW-0521">NADP</keyword>
<dbReference type="PANTHER" id="PTHR43963">
    <property type="entry name" value="CARBONYL REDUCTASE 1-RELATED"/>
    <property type="match status" value="1"/>
</dbReference>
<proteinExistence type="inferred from homology"/>
<dbReference type="EMBL" id="CAJNOJ010000183">
    <property type="protein sequence ID" value="CAF1256769.1"/>
    <property type="molecule type" value="Genomic_DNA"/>
</dbReference>
<keyword evidence="3" id="KW-0560">Oxidoreductase</keyword>
<dbReference type="PANTHER" id="PTHR43963:SF6">
    <property type="entry name" value="CHAIN DEHYDROGENASE FAMILY PROTEIN, PUTATIVE (AFU_ORTHOLOGUE AFUA_3G15350)-RELATED"/>
    <property type="match status" value="1"/>
</dbReference>
<evidence type="ECO:0000256" key="1">
    <source>
        <dbReference type="ARBA" id="ARBA00006484"/>
    </source>
</evidence>
<comment type="similarity">
    <text evidence="1">Belongs to the short-chain dehydrogenases/reductases (SDR) family.</text>
</comment>
<dbReference type="GO" id="GO:0016491">
    <property type="term" value="F:oxidoreductase activity"/>
    <property type="evidence" value="ECO:0007669"/>
    <property type="project" value="UniProtKB-KW"/>
</dbReference>
<evidence type="ECO:0000256" key="4">
    <source>
        <dbReference type="SAM" id="MobiDB-lite"/>
    </source>
</evidence>
<evidence type="ECO:0000313" key="6">
    <source>
        <dbReference type="Proteomes" id="UP000663852"/>
    </source>
</evidence>
<evidence type="ECO:0000256" key="3">
    <source>
        <dbReference type="ARBA" id="ARBA00023002"/>
    </source>
</evidence>
<dbReference type="Gene3D" id="3.40.50.720">
    <property type="entry name" value="NAD(P)-binding Rossmann-like Domain"/>
    <property type="match status" value="1"/>
</dbReference>
<gene>
    <name evidence="5" type="ORF">EDS130_LOCUS28290</name>
</gene>
<sequence length="386" mass="43322">MNSFEKFKFSSTVKSDFLSHEPHPNTSVASSNVIDDLLVNPQIIVNEFNPAVFNSFSEEPFEECDESQSRVFPEEMPTSALEQASEPSAHDHVDSLRLLMPPDPYQRARYDGELDEDLRFISTPSNKGIVLEISDIRSRIPDNMAVMLRASRTTTPFGTDETICCHPYPLSTVNKQAIVHHGSLLFPVSDKNIEEQRIIIDDLIMSRLKQSTVTTRKQSKKCLHGNNFYDVKYLNDTLSPLLRDNGRIVNVSSGIASLTLERYCKDLQVKLLDPNITESQLEQIFTELFRVVQEGNDFKTIGFNLVKIPNFDDYFALYYGASNLGANILTLLCVQGFCATDINNRADGGRPAELGADSILHAVYTENLENGQFSKGGTRLPLEANR</sequence>
<accession>A0A815AF39</accession>
<comment type="caution">
    <text evidence="5">The sequence shown here is derived from an EMBL/GenBank/DDBJ whole genome shotgun (WGS) entry which is preliminary data.</text>
</comment>
<reference evidence="5" key="1">
    <citation type="submission" date="2021-02" db="EMBL/GenBank/DDBJ databases">
        <authorList>
            <person name="Nowell W R."/>
        </authorList>
    </citation>
    <scope>NUCLEOTIDE SEQUENCE</scope>
</reference>
<protein>
    <submittedName>
        <fullName evidence="5">Uncharacterized protein</fullName>
    </submittedName>
</protein>
<dbReference type="AlphaFoldDB" id="A0A815AF39"/>
<evidence type="ECO:0000256" key="2">
    <source>
        <dbReference type="ARBA" id="ARBA00022857"/>
    </source>
</evidence>
<name>A0A815AF39_ADIRI</name>
<organism evidence="5 6">
    <name type="scientific">Adineta ricciae</name>
    <name type="common">Rotifer</name>
    <dbReference type="NCBI Taxonomy" id="249248"/>
    <lineage>
        <taxon>Eukaryota</taxon>
        <taxon>Metazoa</taxon>
        <taxon>Spiralia</taxon>
        <taxon>Gnathifera</taxon>
        <taxon>Rotifera</taxon>
        <taxon>Eurotatoria</taxon>
        <taxon>Bdelloidea</taxon>
        <taxon>Adinetida</taxon>
        <taxon>Adinetidae</taxon>
        <taxon>Adineta</taxon>
    </lineage>
</organism>
<dbReference type="Proteomes" id="UP000663852">
    <property type="component" value="Unassembled WGS sequence"/>
</dbReference>
<evidence type="ECO:0000313" key="5">
    <source>
        <dbReference type="EMBL" id="CAF1256769.1"/>
    </source>
</evidence>
<feature type="region of interest" description="Disordered" evidence="4">
    <location>
        <begin position="66"/>
        <end position="87"/>
    </location>
</feature>
<dbReference type="OrthoDB" id="7289984at2759"/>